<organism evidence="2 3">
    <name type="scientific">Perkinsus olseni</name>
    <name type="common">Perkinsus atlanticus</name>
    <dbReference type="NCBI Taxonomy" id="32597"/>
    <lineage>
        <taxon>Eukaryota</taxon>
        <taxon>Sar</taxon>
        <taxon>Alveolata</taxon>
        <taxon>Perkinsozoa</taxon>
        <taxon>Perkinsea</taxon>
        <taxon>Perkinsida</taxon>
        <taxon>Perkinsidae</taxon>
        <taxon>Perkinsus</taxon>
    </lineage>
</organism>
<dbReference type="AlphaFoldDB" id="A0A7J6R6B2"/>
<evidence type="ECO:0000313" key="2">
    <source>
        <dbReference type="EMBL" id="KAF4715506.1"/>
    </source>
</evidence>
<keyword evidence="3" id="KW-1185">Reference proteome</keyword>
<dbReference type="EMBL" id="JABANO010028228">
    <property type="protein sequence ID" value="KAF4715506.1"/>
    <property type="molecule type" value="Genomic_DNA"/>
</dbReference>
<proteinExistence type="predicted"/>
<name>A0A7J6R6B2_PEROL</name>
<evidence type="ECO:0000256" key="1">
    <source>
        <dbReference type="SAM" id="MobiDB-lite"/>
    </source>
</evidence>
<gene>
    <name evidence="2" type="primary">TTC21B_9</name>
    <name evidence="2" type="ORF">FOZ63_029567</name>
</gene>
<protein>
    <submittedName>
        <fullName evidence="2">Tetratricopeptide repeat protein 21B</fullName>
    </submittedName>
</protein>
<dbReference type="Proteomes" id="UP000553632">
    <property type="component" value="Unassembled WGS sequence"/>
</dbReference>
<reference evidence="2 3" key="1">
    <citation type="submission" date="2020-04" db="EMBL/GenBank/DDBJ databases">
        <title>Perkinsus olseni comparative genomics.</title>
        <authorList>
            <person name="Bogema D.R."/>
        </authorList>
    </citation>
    <scope>NUCLEOTIDE SEQUENCE [LARGE SCALE GENOMIC DNA]</scope>
    <source>
        <strain evidence="2 3">ATCC PRA-207</strain>
    </source>
</reference>
<sequence length="373" mass="40931">MATHEHWFPAAAHNQAWASLLASEFDQARDVIDRAKAKQLTAADEIELGKPSVVLTVATEGQSMKVVQSVQRLQELLLQQEPNNPRILLSIASLIARLCATPTAGTGGQGHRDRKVPTMSEASSVNRPTSINPTIRKEVERRLVRASLVLGWSENSITSDILAWALSPVIPDYEKCPITRHRVRQLKQEAFREEMDRAKTVIASEVRARKGASVSILIDGWTPPYSSVPMLVAAVSYISKTGSRITVPWFGRGMRPKERETSSQLSQFLLTEVLRDLDAGNLGVGAIVSDNAKNVEGARRIAAKHINDRARTAHPPGSAGHIRPRCLEVGCLAHQNALLTRDLAAVFYTVEGNVRRRGQFASLMELAVVAHNT</sequence>
<comment type="caution">
    <text evidence="2">The sequence shown here is derived from an EMBL/GenBank/DDBJ whole genome shotgun (WGS) entry which is preliminary data.</text>
</comment>
<evidence type="ECO:0000313" key="3">
    <source>
        <dbReference type="Proteomes" id="UP000553632"/>
    </source>
</evidence>
<feature type="region of interest" description="Disordered" evidence="1">
    <location>
        <begin position="103"/>
        <end position="129"/>
    </location>
</feature>
<feature type="compositionally biased region" description="Polar residues" evidence="1">
    <location>
        <begin position="120"/>
        <end position="129"/>
    </location>
</feature>
<accession>A0A7J6R6B2</accession>